<evidence type="ECO:0000256" key="2">
    <source>
        <dbReference type="SAM" id="Phobius"/>
    </source>
</evidence>
<dbReference type="GO" id="GO:0006606">
    <property type="term" value="P:protein import into nucleus"/>
    <property type="evidence" value="ECO:0007669"/>
    <property type="project" value="TreeGrafter"/>
</dbReference>
<dbReference type="InterPro" id="IPR012578">
    <property type="entry name" value="Nucl_pore_cmplx"/>
</dbReference>
<keyword evidence="2" id="KW-0472">Membrane</keyword>
<dbReference type="Proteomes" id="UP001174691">
    <property type="component" value="Unassembled WGS sequence"/>
</dbReference>
<reference evidence="3" key="1">
    <citation type="submission" date="2022-07" db="EMBL/GenBank/DDBJ databases">
        <title>Fungi with potential for degradation of polypropylene.</title>
        <authorList>
            <person name="Gostincar C."/>
        </authorList>
    </citation>
    <scope>NUCLEOTIDE SEQUENCE</scope>
    <source>
        <strain evidence="3">EXF-13287</strain>
    </source>
</reference>
<evidence type="ECO:0000313" key="4">
    <source>
        <dbReference type="Proteomes" id="UP001174691"/>
    </source>
</evidence>
<protein>
    <submittedName>
        <fullName evidence="3">NPCC-domain-containing protein</fullName>
    </submittedName>
</protein>
<keyword evidence="4" id="KW-1185">Reference proteome</keyword>
<dbReference type="EMBL" id="JANBVN010000062">
    <property type="protein sequence ID" value="KAJ9151583.1"/>
    <property type="molecule type" value="Genomic_DNA"/>
</dbReference>
<accession>A0AA38S092</accession>
<dbReference type="GO" id="GO:0070762">
    <property type="term" value="C:nuclear pore transmembrane ring"/>
    <property type="evidence" value="ECO:0007669"/>
    <property type="project" value="TreeGrafter"/>
</dbReference>
<sequence>MSSSALSMVTKQVPSAVSTATARLPTAVSTATTKLPSVISNVAKLQSTPVKQASQPVVTESPGNWKHPKLAEITRRQRRTEFSERNIKTICFNGLAFAISVALRQLAASKLPTGFVSGDVKTYIAWTYLALQLIPMVNIVVALLPLVRRPDDLSDIALTPAQRKLLGLPPSSTPPTPNSAISTPPRYSRTPSLAGSATSNKSYTSSPLSGNGSPASDRRLSGSPYSPSPASPLLQKAVTGGFGGGRKSSFGSPSQLGASTATSLFGGDGPGTPSPLAGKGSSVGLNNKWLYERGRKRPSGNSFLN</sequence>
<dbReference type="GO" id="GO:0005640">
    <property type="term" value="C:nuclear outer membrane"/>
    <property type="evidence" value="ECO:0007669"/>
    <property type="project" value="TreeGrafter"/>
</dbReference>
<proteinExistence type="predicted"/>
<dbReference type="PANTHER" id="PTHR28003">
    <property type="entry name" value="NUCLEOPORIN POM34"/>
    <property type="match status" value="1"/>
</dbReference>
<name>A0AA38S092_9PEZI</name>
<evidence type="ECO:0000256" key="1">
    <source>
        <dbReference type="SAM" id="MobiDB-lite"/>
    </source>
</evidence>
<feature type="transmembrane region" description="Helical" evidence="2">
    <location>
        <begin position="85"/>
        <end position="103"/>
    </location>
</feature>
<keyword evidence="2" id="KW-1133">Transmembrane helix</keyword>
<comment type="caution">
    <text evidence="3">The sequence shown here is derived from an EMBL/GenBank/DDBJ whole genome shotgun (WGS) entry which is preliminary data.</text>
</comment>
<feature type="transmembrane region" description="Helical" evidence="2">
    <location>
        <begin position="123"/>
        <end position="147"/>
    </location>
</feature>
<keyword evidence="2" id="KW-0812">Transmembrane</keyword>
<feature type="region of interest" description="Disordered" evidence="1">
    <location>
        <begin position="165"/>
        <end position="305"/>
    </location>
</feature>
<dbReference type="PANTHER" id="PTHR28003:SF1">
    <property type="entry name" value="NUCLEOPORIN POM34"/>
    <property type="match status" value="1"/>
</dbReference>
<evidence type="ECO:0000313" key="3">
    <source>
        <dbReference type="EMBL" id="KAJ9151583.1"/>
    </source>
</evidence>
<feature type="compositionally biased region" description="Polar residues" evidence="1">
    <location>
        <begin position="189"/>
        <end position="214"/>
    </location>
</feature>
<dbReference type="GO" id="GO:0030474">
    <property type="term" value="P:spindle pole body duplication"/>
    <property type="evidence" value="ECO:0007669"/>
    <property type="project" value="TreeGrafter"/>
</dbReference>
<dbReference type="Pfam" id="PF08058">
    <property type="entry name" value="NPCC"/>
    <property type="match status" value="1"/>
</dbReference>
<gene>
    <name evidence="3" type="ORF">NKR19_g4801</name>
</gene>
<organism evidence="3 4">
    <name type="scientific">Coniochaeta hoffmannii</name>
    <dbReference type="NCBI Taxonomy" id="91930"/>
    <lineage>
        <taxon>Eukaryota</taxon>
        <taxon>Fungi</taxon>
        <taxon>Dikarya</taxon>
        <taxon>Ascomycota</taxon>
        <taxon>Pezizomycotina</taxon>
        <taxon>Sordariomycetes</taxon>
        <taxon>Sordariomycetidae</taxon>
        <taxon>Coniochaetales</taxon>
        <taxon>Coniochaetaceae</taxon>
        <taxon>Coniochaeta</taxon>
    </lineage>
</organism>
<dbReference type="AlphaFoldDB" id="A0AA38S092"/>